<dbReference type="GO" id="GO:0055085">
    <property type="term" value="P:transmembrane transport"/>
    <property type="evidence" value="ECO:0007669"/>
    <property type="project" value="InterPro"/>
</dbReference>
<evidence type="ECO:0000256" key="3">
    <source>
        <dbReference type="ARBA" id="ARBA00022448"/>
    </source>
</evidence>
<reference evidence="10" key="1">
    <citation type="submission" date="2020-05" db="EMBL/GenBank/DDBJ databases">
        <authorList>
            <person name="Chiriac C."/>
            <person name="Salcher M."/>
            <person name="Ghai R."/>
            <person name="Kavagutti S V."/>
        </authorList>
    </citation>
    <scope>NUCLEOTIDE SEQUENCE</scope>
</reference>
<organism evidence="10">
    <name type="scientific">freshwater metagenome</name>
    <dbReference type="NCBI Taxonomy" id="449393"/>
    <lineage>
        <taxon>unclassified sequences</taxon>
        <taxon>metagenomes</taxon>
        <taxon>ecological metagenomes</taxon>
    </lineage>
</organism>
<evidence type="ECO:0000256" key="4">
    <source>
        <dbReference type="ARBA" id="ARBA00022475"/>
    </source>
</evidence>
<feature type="transmembrane region" description="Helical" evidence="8">
    <location>
        <begin position="264"/>
        <end position="284"/>
    </location>
</feature>
<keyword evidence="7 8" id="KW-0472">Membrane</keyword>
<evidence type="ECO:0000259" key="9">
    <source>
        <dbReference type="PROSITE" id="PS50928"/>
    </source>
</evidence>
<keyword evidence="3" id="KW-0813">Transport</keyword>
<evidence type="ECO:0000256" key="6">
    <source>
        <dbReference type="ARBA" id="ARBA00022989"/>
    </source>
</evidence>
<evidence type="ECO:0000256" key="2">
    <source>
        <dbReference type="ARBA" id="ARBA00007069"/>
    </source>
</evidence>
<dbReference type="GO" id="GO:0005886">
    <property type="term" value="C:plasma membrane"/>
    <property type="evidence" value="ECO:0007669"/>
    <property type="project" value="UniProtKB-SubCell"/>
</dbReference>
<feature type="transmembrane region" description="Helical" evidence="8">
    <location>
        <begin position="208"/>
        <end position="230"/>
    </location>
</feature>
<evidence type="ECO:0000256" key="1">
    <source>
        <dbReference type="ARBA" id="ARBA00004651"/>
    </source>
</evidence>
<comment type="similarity">
    <text evidence="2">Belongs to the binding-protein-dependent transport system permease family. CysTW subfamily.</text>
</comment>
<feature type="transmembrane region" description="Helical" evidence="8">
    <location>
        <begin position="166"/>
        <end position="187"/>
    </location>
</feature>
<feature type="transmembrane region" description="Helical" evidence="8">
    <location>
        <begin position="85"/>
        <end position="104"/>
    </location>
</feature>
<evidence type="ECO:0000313" key="10">
    <source>
        <dbReference type="EMBL" id="CAB5120859.1"/>
    </source>
</evidence>
<dbReference type="EMBL" id="CAFBRV010000122">
    <property type="protein sequence ID" value="CAB5120859.1"/>
    <property type="molecule type" value="Genomic_DNA"/>
</dbReference>
<dbReference type="InterPro" id="IPR000515">
    <property type="entry name" value="MetI-like"/>
</dbReference>
<dbReference type="Pfam" id="PF00528">
    <property type="entry name" value="BPD_transp_1"/>
    <property type="match status" value="1"/>
</dbReference>
<dbReference type="PROSITE" id="PS50928">
    <property type="entry name" value="ABC_TM1"/>
    <property type="match status" value="1"/>
</dbReference>
<accession>A0A6J7VW46</accession>
<evidence type="ECO:0000256" key="7">
    <source>
        <dbReference type="ARBA" id="ARBA00023136"/>
    </source>
</evidence>
<name>A0A6J7VW46_9ZZZZ</name>
<dbReference type="Gene3D" id="1.10.3720.10">
    <property type="entry name" value="MetI-like"/>
    <property type="match status" value="1"/>
</dbReference>
<dbReference type="InterPro" id="IPR035906">
    <property type="entry name" value="MetI-like_sf"/>
</dbReference>
<gene>
    <name evidence="10" type="ORF">UFOPK4410_01034</name>
</gene>
<sequence>MTPITSVKAGRSVNKRRDLLERLTLQGPGLIYLLFFMALPICLILIYSIFQRGQFGGVVFHATTENFTRALDPIYRSVLFDSLKIASITTVLALALGYPTAYGIAKLPKRFRTTALLLIVMPFWTNFLIRTYSWIMLLNSEGLLNKALLKLNLIHSPLDLLYTQSAVILGLLYGYLPLMILPLYASIEKLDPEIREAASNLGANRFRTFLDVTLPLTISGVIAGSIFVFIPSLGNFIVPELLGGGKTVMVGNLIRDQFLKARDWPFGSVLALVVILFVFVLFAIQSKVEKRISGGAHAN</sequence>
<dbReference type="PANTHER" id="PTHR42929:SF1">
    <property type="entry name" value="INNER MEMBRANE ABC TRANSPORTER PERMEASE PROTEIN YDCU-RELATED"/>
    <property type="match status" value="1"/>
</dbReference>
<dbReference type="AlphaFoldDB" id="A0A6J7VW46"/>
<dbReference type="PANTHER" id="PTHR42929">
    <property type="entry name" value="INNER MEMBRANE ABC TRANSPORTER PERMEASE PROTEIN YDCU-RELATED-RELATED"/>
    <property type="match status" value="1"/>
</dbReference>
<evidence type="ECO:0000256" key="8">
    <source>
        <dbReference type="SAM" id="Phobius"/>
    </source>
</evidence>
<dbReference type="SUPFAM" id="SSF161098">
    <property type="entry name" value="MetI-like"/>
    <property type="match status" value="1"/>
</dbReference>
<keyword evidence="4" id="KW-1003">Cell membrane</keyword>
<feature type="transmembrane region" description="Helical" evidence="8">
    <location>
        <begin position="116"/>
        <end position="135"/>
    </location>
</feature>
<feature type="domain" description="ABC transmembrane type-1" evidence="9">
    <location>
        <begin position="79"/>
        <end position="285"/>
    </location>
</feature>
<keyword evidence="6 8" id="KW-1133">Transmembrane helix</keyword>
<comment type="subcellular location">
    <subcellularLocation>
        <location evidence="1">Cell membrane</location>
        <topology evidence="1">Multi-pass membrane protein</topology>
    </subcellularLocation>
</comment>
<feature type="transmembrane region" description="Helical" evidence="8">
    <location>
        <begin position="30"/>
        <end position="50"/>
    </location>
</feature>
<keyword evidence="5 8" id="KW-0812">Transmembrane</keyword>
<evidence type="ECO:0000256" key="5">
    <source>
        <dbReference type="ARBA" id="ARBA00022692"/>
    </source>
</evidence>
<dbReference type="CDD" id="cd06261">
    <property type="entry name" value="TM_PBP2"/>
    <property type="match status" value="1"/>
</dbReference>
<proteinExistence type="inferred from homology"/>
<protein>
    <submittedName>
        <fullName evidence="10">Unannotated protein</fullName>
    </submittedName>
</protein>